<dbReference type="PANTHER" id="PTHR43791:SF32">
    <property type="entry name" value="MAJOR FACILITATOR SUPERFAMILY (MFS) PROFILE DOMAIN-CONTAINING PROTEIN"/>
    <property type="match status" value="1"/>
</dbReference>
<name>A0AAD9SUT3_9HELO</name>
<reference evidence="8" key="1">
    <citation type="submission" date="2023-06" db="EMBL/GenBank/DDBJ databases">
        <title>Draft genome of Marssonina rosae.</title>
        <authorList>
            <person name="Cheng Q."/>
        </authorList>
    </citation>
    <scope>NUCLEOTIDE SEQUENCE</scope>
    <source>
        <strain evidence="8">R4</strain>
    </source>
</reference>
<evidence type="ECO:0000256" key="3">
    <source>
        <dbReference type="ARBA" id="ARBA00022692"/>
    </source>
</evidence>
<evidence type="ECO:0000256" key="7">
    <source>
        <dbReference type="SAM" id="Phobius"/>
    </source>
</evidence>
<accession>A0AAD9SUT3</accession>
<feature type="compositionally biased region" description="Basic and acidic residues" evidence="6">
    <location>
        <begin position="8"/>
        <end position="17"/>
    </location>
</feature>
<dbReference type="SUPFAM" id="SSF103473">
    <property type="entry name" value="MFS general substrate transporter"/>
    <property type="match status" value="1"/>
</dbReference>
<dbReference type="Proteomes" id="UP001285354">
    <property type="component" value="Unassembled WGS sequence"/>
</dbReference>
<feature type="compositionally biased region" description="Basic and acidic residues" evidence="6">
    <location>
        <begin position="464"/>
        <end position="474"/>
    </location>
</feature>
<keyword evidence="3 7" id="KW-0812">Transmembrane</keyword>
<proteinExistence type="predicted"/>
<keyword evidence="5 7" id="KW-0472">Membrane</keyword>
<evidence type="ECO:0000313" key="9">
    <source>
        <dbReference type="Proteomes" id="UP001285354"/>
    </source>
</evidence>
<dbReference type="GO" id="GO:0022857">
    <property type="term" value="F:transmembrane transporter activity"/>
    <property type="evidence" value="ECO:0007669"/>
    <property type="project" value="InterPro"/>
</dbReference>
<feature type="transmembrane region" description="Helical" evidence="7">
    <location>
        <begin position="391"/>
        <end position="412"/>
    </location>
</feature>
<evidence type="ECO:0000256" key="2">
    <source>
        <dbReference type="ARBA" id="ARBA00022448"/>
    </source>
</evidence>
<feature type="region of interest" description="Disordered" evidence="6">
    <location>
        <begin position="1"/>
        <end position="33"/>
    </location>
</feature>
<organism evidence="8 9">
    <name type="scientific">Diplocarpon rosae</name>
    <dbReference type="NCBI Taxonomy" id="946125"/>
    <lineage>
        <taxon>Eukaryota</taxon>
        <taxon>Fungi</taxon>
        <taxon>Dikarya</taxon>
        <taxon>Ascomycota</taxon>
        <taxon>Pezizomycotina</taxon>
        <taxon>Leotiomycetes</taxon>
        <taxon>Helotiales</taxon>
        <taxon>Drepanopezizaceae</taxon>
        <taxon>Diplocarpon</taxon>
    </lineage>
</organism>
<feature type="transmembrane region" description="Helical" evidence="7">
    <location>
        <begin position="175"/>
        <end position="195"/>
    </location>
</feature>
<sequence>MSNFDLKITSRDGSFEPREDEEGSSSLESDWTPEEERAAKRKLDFIIMPLLTLGYFCLQLDRGNISNALTDNFLEDVGITQNQFNVGQQMLSLGIVLFEVPSNMILYRVGPGKWLTLQLFLFGTVATFQAFQKGYASFVVTRFLLGVTESGFIPGGLWTISTWYTRRETAKRVMFFYFGNQFGQASSKLLAFGILHMRGVGGKSGWFWLFVLMGVFTIFCGFILGFLLPDSFKNPRSTFLPQIKFFSDRELRILQTRVIMDDPMKGKKKKRIGKDGFIKAFGNWRLWIHAAISLCNNGPQRGFDTYSPSIVNGFGFASLTSNALANLRGPTVIGGLSMHLLGYVFNRIFTELSSRWVRYFGVVWTQMSGTFSAPLNMAWMSLTCDDSEERALAMTMGIMGANIAGIYGAQIFRSDDKPKYRRAFGVGLGILSAAICLAVIRYVDDILRRRRKANVNETEIASDEISHEGDKTETSEIQPVELRGEKDHSSAISSTPK</sequence>
<keyword evidence="2" id="KW-0813">Transport</keyword>
<comment type="subcellular location">
    <subcellularLocation>
        <location evidence="1">Membrane</location>
        <topology evidence="1">Multi-pass membrane protein</topology>
    </subcellularLocation>
</comment>
<feature type="transmembrane region" description="Helical" evidence="7">
    <location>
        <begin position="356"/>
        <end position="379"/>
    </location>
</feature>
<dbReference type="EMBL" id="JAUBYV010000013">
    <property type="protein sequence ID" value="KAK2623563.1"/>
    <property type="molecule type" value="Genomic_DNA"/>
</dbReference>
<evidence type="ECO:0000256" key="5">
    <source>
        <dbReference type="ARBA" id="ARBA00023136"/>
    </source>
</evidence>
<dbReference type="PANTHER" id="PTHR43791">
    <property type="entry name" value="PERMEASE-RELATED"/>
    <property type="match status" value="1"/>
</dbReference>
<feature type="transmembrane region" description="Helical" evidence="7">
    <location>
        <begin position="424"/>
        <end position="443"/>
    </location>
</feature>
<feature type="region of interest" description="Disordered" evidence="6">
    <location>
        <begin position="459"/>
        <end position="497"/>
    </location>
</feature>
<gene>
    <name evidence="8" type="ORF">QTJ16_007117</name>
</gene>
<dbReference type="Gene3D" id="1.20.1250.20">
    <property type="entry name" value="MFS general substrate transporter like domains"/>
    <property type="match status" value="1"/>
</dbReference>
<feature type="transmembrane region" description="Helical" evidence="7">
    <location>
        <begin position="207"/>
        <end position="228"/>
    </location>
</feature>
<dbReference type="GO" id="GO:0016020">
    <property type="term" value="C:membrane"/>
    <property type="evidence" value="ECO:0007669"/>
    <property type="project" value="UniProtKB-SubCell"/>
</dbReference>
<feature type="transmembrane region" description="Helical" evidence="7">
    <location>
        <begin position="143"/>
        <end position="163"/>
    </location>
</feature>
<dbReference type="AlphaFoldDB" id="A0AAD9SUT3"/>
<protein>
    <recommendedName>
        <fullName evidence="10">Alternative sulfate transporter</fullName>
    </recommendedName>
</protein>
<keyword evidence="4 7" id="KW-1133">Transmembrane helix</keyword>
<keyword evidence="9" id="KW-1185">Reference proteome</keyword>
<evidence type="ECO:0008006" key="10">
    <source>
        <dbReference type="Google" id="ProtNLM"/>
    </source>
</evidence>
<evidence type="ECO:0000313" key="8">
    <source>
        <dbReference type="EMBL" id="KAK2623563.1"/>
    </source>
</evidence>
<dbReference type="InterPro" id="IPR011701">
    <property type="entry name" value="MFS"/>
</dbReference>
<evidence type="ECO:0000256" key="4">
    <source>
        <dbReference type="ARBA" id="ARBA00022989"/>
    </source>
</evidence>
<comment type="caution">
    <text evidence="8">The sequence shown here is derived from an EMBL/GenBank/DDBJ whole genome shotgun (WGS) entry which is preliminary data.</text>
</comment>
<dbReference type="InterPro" id="IPR036259">
    <property type="entry name" value="MFS_trans_sf"/>
</dbReference>
<evidence type="ECO:0000256" key="1">
    <source>
        <dbReference type="ARBA" id="ARBA00004141"/>
    </source>
</evidence>
<evidence type="ECO:0000256" key="6">
    <source>
        <dbReference type="SAM" id="MobiDB-lite"/>
    </source>
</evidence>
<dbReference type="Pfam" id="PF07690">
    <property type="entry name" value="MFS_1"/>
    <property type="match status" value="1"/>
</dbReference>